<dbReference type="OMA" id="YGQDARK"/>
<dbReference type="AlphaFoldDB" id="A0A0E0ITZ2"/>
<evidence type="ECO:0008006" key="5">
    <source>
        <dbReference type="Google" id="ProtNLM"/>
    </source>
</evidence>
<evidence type="ECO:0000313" key="3">
    <source>
        <dbReference type="EnsemblPlants" id="ONIVA10G14470.1"/>
    </source>
</evidence>
<dbReference type="Proteomes" id="UP000006591">
    <property type="component" value="Chromosome 10"/>
</dbReference>
<dbReference type="PANTHER" id="PTHR14209">
    <property type="entry name" value="ISOAMYL ACETATE-HYDROLYZING ESTERASE 1"/>
    <property type="match status" value="1"/>
</dbReference>
<dbReference type="Gene3D" id="3.40.50.1110">
    <property type="entry name" value="SGNH hydrolase"/>
    <property type="match status" value="1"/>
</dbReference>
<dbReference type="SUPFAM" id="SSF52266">
    <property type="entry name" value="SGNH hydrolase"/>
    <property type="match status" value="1"/>
</dbReference>
<keyword evidence="2" id="KW-0378">Hydrolase</keyword>
<dbReference type="InterPro" id="IPR001087">
    <property type="entry name" value="GDSL"/>
</dbReference>
<reference evidence="3" key="2">
    <citation type="submission" date="2018-04" db="EMBL/GenBank/DDBJ databases">
        <title>OnivRS2 (Oryza nivara Reference Sequence Version 2).</title>
        <authorList>
            <person name="Zhang J."/>
            <person name="Kudrna D."/>
            <person name="Lee S."/>
            <person name="Talag J."/>
            <person name="Rajasekar S."/>
            <person name="Welchert J."/>
            <person name="Hsing Y.-I."/>
            <person name="Wing R.A."/>
        </authorList>
    </citation>
    <scope>NUCLEOTIDE SEQUENCE [LARGE SCALE GENOMIC DNA]</scope>
</reference>
<dbReference type="Pfam" id="PF00657">
    <property type="entry name" value="Lipase_GDSL"/>
    <property type="match status" value="1"/>
</dbReference>
<dbReference type="eggNOG" id="KOG3035">
    <property type="taxonomic scope" value="Eukaryota"/>
</dbReference>
<evidence type="ECO:0000313" key="4">
    <source>
        <dbReference type="Proteomes" id="UP000006591"/>
    </source>
</evidence>
<dbReference type="CDD" id="cd01838">
    <property type="entry name" value="Isoamyl_acetate_hydrolase_like"/>
    <property type="match status" value="1"/>
</dbReference>
<name>A0A0E0ITZ2_ORYNI</name>
<dbReference type="Gramene" id="ONIVA10G14470.1">
    <property type="protein sequence ID" value="ONIVA10G14470.1"/>
    <property type="gene ID" value="ONIVA10G14470"/>
</dbReference>
<keyword evidence="4" id="KW-1185">Reference proteome</keyword>
<dbReference type="EnsemblPlants" id="ONIVA10G14470.1">
    <property type="protein sequence ID" value="ONIVA10G14470.1"/>
    <property type="gene ID" value="ONIVA10G14470"/>
</dbReference>
<organism evidence="3">
    <name type="scientific">Oryza nivara</name>
    <name type="common">Indian wild rice</name>
    <name type="synonym">Oryza sativa f. spontanea</name>
    <dbReference type="NCBI Taxonomy" id="4536"/>
    <lineage>
        <taxon>Eukaryota</taxon>
        <taxon>Viridiplantae</taxon>
        <taxon>Streptophyta</taxon>
        <taxon>Embryophyta</taxon>
        <taxon>Tracheophyta</taxon>
        <taxon>Spermatophyta</taxon>
        <taxon>Magnoliopsida</taxon>
        <taxon>Liliopsida</taxon>
        <taxon>Poales</taxon>
        <taxon>Poaceae</taxon>
        <taxon>BOP clade</taxon>
        <taxon>Oryzoideae</taxon>
        <taxon>Oryzeae</taxon>
        <taxon>Oryzinae</taxon>
        <taxon>Oryza</taxon>
    </lineage>
</organism>
<protein>
    <recommendedName>
        <fullName evidence="5">SGNH hydrolase-type esterase domain-containing protein</fullName>
    </recommendedName>
</protein>
<dbReference type="FunFam" id="3.40.50.1110:FF:000002">
    <property type="entry name" value="isoamyl acetate-hydrolyzing esterase 1 homolog"/>
    <property type="match status" value="1"/>
</dbReference>
<proteinExistence type="inferred from homology"/>
<evidence type="ECO:0000256" key="1">
    <source>
        <dbReference type="ARBA" id="ARBA00008668"/>
    </source>
</evidence>
<dbReference type="InterPro" id="IPR036514">
    <property type="entry name" value="SGNH_hydro_sf"/>
</dbReference>
<dbReference type="STRING" id="4536.A0A0E0ITZ2"/>
<accession>A0A0E0ITZ2</accession>
<dbReference type="InterPro" id="IPR045136">
    <property type="entry name" value="Iah1-like"/>
</dbReference>
<sequence>MVKRETEGGSTVRWFLPFLLQKNKFLPAQLNTRCSIPISHASSSAAAAEEGDSIDHDDTRILPLVHIRRPLSRLPRPLRRRRHVAKLLYKARLSVTHSLISSSFFFFGAGESQEMVRPRMVLFGDSITEQSFRPGGWGAALADTYSRKADVVVRGYGGYNTRWALFLLHQIFPLVGIAPPLATTVFFGANDAALLGRTGERQHVPVAEYKENLKKIDCSKSMLIVLITPPPIDEDGRERFARSLYGEEARKLPERTNEMAGVYASQCIELAREMNIHCIDIWSKMQETAGWQKLYLSDGLHLTPEGNAVVHKEVVQTLRSVGLKAEEMPYDFPHHSRIDGSCPEKAFQ</sequence>
<dbReference type="HOGENOM" id="CLU_051989_0_2_1"/>
<dbReference type="PANTHER" id="PTHR14209:SF36">
    <property type="entry name" value="GDSL-LIKE LIPASE_ACYLHYDROLASE FAMILY PROTEIN, EXPRESSED"/>
    <property type="match status" value="1"/>
</dbReference>
<comment type="similarity">
    <text evidence="1">Belongs to the 'GDSL' lipolytic enzyme family.</text>
</comment>
<reference evidence="3" key="1">
    <citation type="submission" date="2015-04" db="UniProtKB">
        <authorList>
            <consortium name="EnsemblPlants"/>
        </authorList>
    </citation>
    <scope>IDENTIFICATION</scope>
    <source>
        <strain evidence="3">SL10</strain>
    </source>
</reference>
<evidence type="ECO:0000256" key="2">
    <source>
        <dbReference type="ARBA" id="ARBA00022801"/>
    </source>
</evidence>
<dbReference type="GO" id="GO:0016788">
    <property type="term" value="F:hydrolase activity, acting on ester bonds"/>
    <property type="evidence" value="ECO:0007669"/>
    <property type="project" value="InterPro"/>
</dbReference>